<protein>
    <submittedName>
        <fullName evidence="1">Uncharacterized protein</fullName>
    </submittedName>
</protein>
<gene>
    <name evidence="1" type="ORF">Hyperionvirus15_7</name>
</gene>
<name>A0A3G5AF22_9VIRU</name>
<organism evidence="1">
    <name type="scientific">Hyperionvirus sp</name>
    <dbReference type="NCBI Taxonomy" id="2487770"/>
    <lineage>
        <taxon>Viruses</taxon>
        <taxon>Varidnaviria</taxon>
        <taxon>Bamfordvirae</taxon>
        <taxon>Nucleocytoviricota</taxon>
        <taxon>Megaviricetes</taxon>
        <taxon>Imitervirales</taxon>
        <taxon>Mimiviridae</taxon>
        <taxon>Klosneuvirinae</taxon>
    </lineage>
</organism>
<reference evidence="1" key="1">
    <citation type="submission" date="2018-10" db="EMBL/GenBank/DDBJ databases">
        <title>Hidden diversity of soil giant viruses.</title>
        <authorList>
            <person name="Schulz F."/>
            <person name="Alteio L."/>
            <person name="Goudeau D."/>
            <person name="Ryan E.M."/>
            <person name="Malmstrom R.R."/>
            <person name="Blanchard J."/>
            <person name="Woyke T."/>
        </authorList>
    </citation>
    <scope>NUCLEOTIDE SEQUENCE</scope>
    <source>
        <strain evidence="1">HYV1</strain>
    </source>
</reference>
<sequence>MTTLLGVMRMGVKVVGQRRLIHSLKVGGENVAVVKRDILVGVGIGVGVMSYAMTEHGQKFLGERK</sequence>
<accession>A0A3G5AF22</accession>
<evidence type="ECO:0000313" key="1">
    <source>
        <dbReference type="EMBL" id="AYV83969.1"/>
    </source>
</evidence>
<dbReference type="EMBL" id="MK072397">
    <property type="protein sequence ID" value="AYV83969.1"/>
    <property type="molecule type" value="Genomic_DNA"/>
</dbReference>
<proteinExistence type="predicted"/>